<dbReference type="AlphaFoldDB" id="A0A2P2N0Q1"/>
<sequence>MLPQPHLKNLSHLILTKKDFPAYSFICISAHNWLAKPNSSIHILQTALPIHLSS</sequence>
<name>A0A2P2N0Q1_RHIMU</name>
<protein>
    <submittedName>
        <fullName evidence="1">Uncharacterized protein</fullName>
    </submittedName>
</protein>
<dbReference type="EMBL" id="GGEC01055532">
    <property type="protein sequence ID" value="MBX36016.1"/>
    <property type="molecule type" value="Transcribed_RNA"/>
</dbReference>
<evidence type="ECO:0000313" key="1">
    <source>
        <dbReference type="EMBL" id="MBX36016.1"/>
    </source>
</evidence>
<organism evidence="1">
    <name type="scientific">Rhizophora mucronata</name>
    <name type="common">Asiatic mangrove</name>
    <dbReference type="NCBI Taxonomy" id="61149"/>
    <lineage>
        <taxon>Eukaryota</taxon>
        <taxon>Viridiplantae</taxon>
        <taxon>Streptophyta</taxon>
        <taxon>Embryophyta</taxon>
        <taxon>Tracheophyta</taxon>
        <taxon>Spermatophyta</taxon>
        <taxon>Magnoliopsida</taxon>
        <taxon>eudicotyledons</taxon>
        <taxon>Gunneridae</taxon>
        <taxon>Pentapetalae</taxon>
        <taxon>rosids</taxon>
        <taxon>fabids</taxon>
        <taxon>Malpighiales</taxon>
        <taxon>Rhizophoraceae</taxon>
        <taxon>Rhizophora</taxon>
    </lineage>
</organism>
<accession>A0A2P2N0Q1</accession>
<proteinExistence type="predicted"/>
<reference evidence="1" key="1">
    <citation type="submission" date="2018-02" db="EMBL/GenBank/DDBJ databases">
        <title>Rhizophora mucronata_Transcriptome.</title>
        <authorList>
            <person name="Meera S.P."/>
            <person name="Sreeshan A."/>
            <person name="Augustine A."/>
        </authorList>
    </citation>
    <scope>NUCLEOTIDE SEQUENCE</scope>
    <source>
        <tissue evidence="1">Leaf</tissue>
    </source>
</reference>